<dbReference type="InterPro" id="IPR023210">
    <property type="entry name" value="NADP_OxRdtase_dom"/>
</dbReference>
<organism evidence="3 4">
    <name type="scientific">Pseudolactococcus reticulitermitis</name>
    <dbReference type="NCBI Taxonomy" id="2025039"/>
    <lineage>
        <taxon>Bacteria</taxon>
        <taxon>Bacillati</taxon>
        <taxon>Bacillota</taxon>
        <taxon>Bacilli</taxon>
        <taxon>Lactobacillales</taxon>
        <taxon>Streptococcaceae</taxon>
        <taxon>Pseudolactococcus</taxon>
    </lineage>
</organism>
<dbReference type="EMBL" id="BEDT01000001">
    <property type="protein sequence ID" value="GAX47114.1"/>
    <property type="molecule type" value="Genomic_DNA"/>
</dbReference>
<dbReference type="Gene3D" id="3.20.20.100">
    <property type="entry name" value="NADP-dependent oxidoreductase domain"/>
    <property type="match status" value="1"/>
</dbReference>
<protein>
    <recommendedName>
        <fullName evidence="2">NADP-dependent oxidoreductase domain-containing protein</fullName>
    </recommendedName>
</protein>
<keyword evidence="1" id="KW-0560">Oxidoreductase</keyword>
<dbReference type="Proteomes" id="UP000218689">
    <property type="component" value="Unassembled WGS sequence"/>
</dbReference>
<evidence type="ECO:0000313" key="4">
    <source>
        <dbReference type="Proteomes" id="UP000218689"/>
    </source>
</evidence>
<dbReference type="InterPro" id="IPR050523">
    <property type="entry name" value="AKR_Detox_Biosynth"/>
</dbReference>
<dbReference type="AlphaFoldDB" id="A0A224XAC9"/>
<comment type="caution">
    <text evidence="3">The sequence shown here is derived from an EMBL/GenBank/DDBJ whole genome shotgun (WGS) entry which is preliminary data.</text>
</comment>
<dbReference type="CDD" id="cd19082">
    <property type="entry name" value="AKR_AKR10A1_2"/>
    <property type="match status" value="1"/>
</dbReference>
<evidence type="ECO:0000259" key="2">
    <source>
        <dbReference type="Pfam" id="PF00248"/>
    </source>
</evidence>
<evidence type="ECO:0000256" key="1">
    <source>
        <dbReference type="ARBA" id="ARBA00023002"/>
    </source>
</evidence>
<proteinExistence type="predicted"/>
<sequence length="327" mass="36739">MTKLTQNIIVKGKKDGQAIDMPCSNIIMGSGDFFREDNLEVAGPVMKQFLALGGNTFDTGRHYRHSENALGVWMEKEGNRDAINILTKCCHPVRGALDVPRVIPEAIEEDLTTSLSLLRTDHVEMLLLHRDDETQPVGPIMEKLHEVVESGRAYAFGVSNWELPRIQEAMAYCETHGLNTISLNSPNLSLAKTLEPRWPDCVSANDAMIDWHRQTGLPLFSWSSQAGGFFSGRFTPEDRTDEDMVNAYYIDENWQRYERVNVLSKELGITPIQLSLAFVLNYDFPVAAIIGSENAEEMLSSIEATTIKLTNEQMAWLDLRSNSWKGA</sequence>
<dbReference type="GO" id="GO:0005829">
    <property type="term" value="C:cytosol"/>
    <property type="evidence" value="ECO:0007669"/>
    <property type="project" value="TreeGrafter"/>
</dbReference>
<keyword evidence="4" id="KW-1185">Reference proteome</keyword>
<dbReference type="InterPro" id="IPR036812">
    <property type="entry name" value="NAD(P)_OxRdtase_dom_sf"/>
</dbReference>
<dbReference type="PANTHER" id="PTHR43364:SF4">
    <property type="entry name" value="NAD(P)-LINKED OXIDOREDUCTASE SUPERFAMILY PROTEIN"/>
    <property type="match status" value="1"/>
</dbReference>
<dbReference type="GO" id="GO:0016491">
    <property type="term" value="F:oxidoreductase activity"/>
    <property type="evidence" value="ECO:0007669"/>
    <property type="project" value="UniProtKB-KW"/>
</dbReference>
<dbReference type="PANTHER" id="PTHR43364">
    <property type="entry name" value="NADH-SPECIFIC METHYLGLYOXAL REDUCTASE-RELATED"/>
    <property type="match status" value="1"/>
</dbReference>
<feature type="domain" description="NADP-dependent oxidoreductase" evidence="2">
    <location>
        <begin position="26"/>
        <end position="318"/>
    </location>
</feature>
<dbReference type="SUPFAM" id="SSF51430">
    <property type="entry name" value="NAD(P)-linked oxidoreductase"/>
    <property type="match status" value="1"/>
</dbReference>
<name>A0A224XAC9_9LACT</name>
<gene>
    <name evidence="3" type="ORF">RsY01_696</name>
</gene>
<dbReference type="Pfam" id="PF00248">
    <property type="entry name" value="Aldo_ket_red"/>
    <property type="match status" value="1"/>
</dbReference>
<evidence type="ECO:0000313" key="3">
    <source>
        <dbReference type="EMBL" id="GAX47114.1"/>
    </source>
</evidence>
<dbReference type="RefSeq" id="WP_094784158.1">
    <property type="nucleotide sequence ID" value="NZ_BEDT01000001.1"/>
</dbReference>
<accession>A0A224XAC9</accession>
<reference evidence="4" key="1">
    <citation type="submission" date="2017-08" db="EMBL/GenBank/DDBJ databases">
        <title>Draft genome sequence of Lactococcus sp. strain Rs-Y01, isolated from the gut of the lower termite Reticulitermes speratus.</title>
        <authorList>
            <person name="Ohkuma M."/>
            <person name="Yuki M."/>
        </authorList>
    </citation>
    <scope>NUCLEOTIDE SEQUENCE [LARGE SCALE GENOMIC DNA]</scope>
    <source>
        <strain evidence="4">Rs-Y01</strain>
    </source>
</reference>
<dbReference type="OrthoDB" id="9773828at2"/>